<comment type="subcellular location">
    <subcellularLocation>
        <location evidence="1">Cell membrane</location>
        <topology evidence="1">Multi-pass membrane protein</topology>
    </subcellularLocation>
</comment>
<evidence type="ECO:0000256" key="2">
    <source>
        <dbReference type="ARBA" id="ARBA00005540"/>
    </source>
</evidence>
<evidence type="ECO:0000313" key="10">
    <source>
        <dbReference type="EMBL" id="KYD20217.1"/>
    </source>
</evidence>
<protein>
    <recommendedName>
        <fullName evidence="8">Riboflavin transporter</fullName>
    </recommendedName>
</protein>
<feature type="transmembrane region" description="Helical" evidence="9">
    <location>
        <begin position="83"/>
        <end position="103"/>
    </location>
</feature>
<feature type="transmembrane region" description="Helical" evidence="9">
    <location>
        <begin position="157"/>
        <end position="178"/>
    </location>
</feature>
<dbReference type="InterPro" id="IPR025720">
    <property type="entry name" value="RibU"/>
</dbReference>
<dbReference type="PIRSF" id="PIRSF037778">
    <property type="entry name" value="UCP037778_transp_RibU"/>
    <property type="match status" value="1"/>
</dbReference>
<evidence type="ECO:0000256" key="3">
    <source>
        <dbReference type="ARBA" id="ARBA00022448"/>
    </source>
</evidence>
<keyword evidence="4 8" id="KW-1003">Cell membrane</keyword>
<comment type="function">
    <text evidence="8">Probably a riboflavin-binding protein that interacts with the energy-coupling factor (ECF) ABC-transporter complex.</text>
</comment>
<comment type="similarity">
    <text evidence="2 8">Belongs to the prokaryotic riboflavin transporter (P-RFT) (TC 2.A.87) family.</text>
</comment>
<dbReference type="OrthoDB" id="9809216at2"/>
<evidence type="ECO:0000256" key="5">
    <source>
        <dbReference type="ARBA" id="ARBA00022692"/>
    </source>
</evidence>
<keyword evidence="3 8" id="KW-0813">Transport</keyword>
<dbReference type="PATRIC" id="fig|301148.3.peg.3026"/>
<dbReference type="PANTHER" id="PTHR38438:SF1">
    <property type="entry name" value="RIBOFLAVIN TRANSPORTER RIBU"/>
    <property type="match status" value="1"/>
</dbReference>
<dbReference type="RefSeq" id="WP_061568608.1">
    <property type="nucleotide sequence ID" value="NZ_LQYT01000036.1"/>
</dbReference>
<dbReference type="InterPro" id="IPR024529">
    <property type="entry name" value="ECF_trnsprt_substrate-spec"/>
</dbReference>
<evidence type="ECO:0000313" key="11">
    <source>
        <dbReference type="Proteomes" id="UP000075683"/>
    </source>
</evidence>
<dbReference type="Pfam" id="PF12822">
    <property type="entry name" value="ECF_trnsprt"/>
    <property type="match status" value="1"/>
</dbReference>
<sequence>MEKRNVKRFAAIGMLSALSYALMLLNFPLPPFPKYLQVDFSDIPALIAAIVMGPMAGVAVELVKNVLDMITTGSETGVPVGHFANFVAGVVFILPVYAIYIRLKNKKGMAIALIAGTVTMALVMSVMNYFILLPLYVMFMNFPALSGPEALELVVTAIFPFNVVKGLMITALFMLIFAKIQDWLLKQQRAFKKA</sequence>
<proteinExistence type="inferred from homology"/>
<evidence type="ECO:0000256" key="9">
    <source>
        <dbReference type="SAM" id="Phobius"/>
    </source>
</evidence>
<dbReference type="STRING" id="301148.B4135_1993"/>
<accession>A0A150M6M6</accession>
<dbReference type="EMBL" id="LQYT01000036">
    <property type="protein sequence ID" value="KYD20217.1"/>
    <property type="molecule type" value="Genomic_DNA"/>
</dbReference>
<keyword evidence="7 8" id="KW-0472">Membrane</keyword>
<evidence type="ECO:0000256" key="7">
    <source>
        <dbReference type="ARBA" id="ARBA00023136"/>
    </source>
</evidence>
<organism evidence="10 11">
    <name type="scientific">Caldibacillus debilis</name>
    <dbReference type="NCBI Taxonomy" id="301148"/>
    <lineage>
        <taxon>Bacteria</taxon>
        <taxon>Bacillati</taxon>
        <taxon>Bacillota</taxon>
        <taxon>Bacilli</taxon>
        <taxon>Bacillales</taxon>
        <taxon>Bacillaceae</taxon>
        <taxon>Caldibacillus</taxon>
    </lineage>
</organism>
<dbReference type="Gene3D" id="1.10.1760.20">
    <property type="match status" value="1"/>
</dbReference>
<dbReference type="Proteomes" id="UP000075683">
    <property type="component" value="Unassembled WGS sequence"/>
</dbReference>
<evidence type="ECO:0000256" key="4">
    <source>
        <dbReference type="ARBA" id="ARBA00022475"/>
    </source>
</evidence>
<evidence type="ECO:0000256" key="6">
    <source>
        <dbReference type="ARBA" id="ARBA00022989"/>
    </source>
</evidence>
<gene>
    <name evidence="10" type="ORF">B4135_1993</name>
</gene>
<keyword evidence="6 9" id="KW-1133">Transmembrane helix</keyword>
<evidence type="ECO:0000256" key="8">
    <source>
        <dbReference type="PIRNR" id="PIRNR037778"/>
    </source>
</evidence>
<name>A0A150M6M6_9BACI</name>
<dbReference type="PANTHER" id="PTHR38438">
    <property type="entry name" value="RIBOFLAVIN TRANSPORTER RIBU"/>
    <property type="match status" value="1"/>
</dbReference>
<keyword evidence="5 9" id="KW-0812">Transmembrane</keyword>
<dbReference type="GO" id="GO:0005886">
    <property type="term" value="C:plasma membrane"/>
    <property type="evidence" value="ECO:0007669"/>
    <property type="project" value="UniProtKB-SubCell"/>
</dbReference>
<dbReference type="GO" id="GO:0032217">
    <property type="term" value="F:riboflavin transmembrane transporter activity"/>
    <property type="evidence" value="ECO:0007669"/>
    <property type="project" value="UniProtKB-UniRule"/>
</dbReference>
<evidence type="ECO:0000256" key="1">
    <source>
        <dbReference type="ARBA" id="ARBA00004651"/>
    </source>
</evidence>
<reference evidence="10 11" key="1">
    <citation type="submission" date="2016-01" db="EMBL/GenBank/DDBJ databases">
        <title>Draft Genome Sequences of Seven Thermophilic Sporeformers Isolated from Foods.</title>
        <authorList>
            <person name="Berendsen E.M."/>
            <person name="Wells-Bennik M.H."/>
            <person name="Krawcyk A.O."/>
            <person name="De Jong A."/>
            <person name="Holsappel S."/>
            <person name="Eijlander R.T."/>
            <person name="Kuipers O.P."/>
        </authorList>
    </citation>
    <scope>NUCLEOTIDE SEQUENCE [LARGE SCALE GENOMIC DNA]</scope>
    <source>
        <strain evidence="10 11">B4135</strain>
    </source>
</reference>
<feature type="transmembrane region" description="Helical" evidence="9">
    <location>
        <begin position="6"/>
        <end position="25"/>
    </location>
</feature>
<comment type="caution">
    <text evidence="10">The sequence shown here is derived from an EMBL/GenBank/DDBJ whole genome shotgun (WGS) entry which is preliminary data.</text>
</comment>
<dbReference type="AlphaFoldDB" id="A0A150M6M6"/>
<feature type="transmembrane region" description="Helical" evidence="9">
    <location>
        <begin position="110"/>
        <end position="137"/>
    </location>
</feature>